<keyword evidence="3" id="KW-1185">Reference proteome</keyword>
<evidence type="ECO:0000256" key="1">
    <source>
        <dbReference type="SAM" id="MobiDB-lite"/>
    </source>
</evidence>
<comment type="caution">
    <text evidence="2">The sequence shown here is derived from an EMBL/GenBank/DDBJ whole genome shotgun (WGS) entry which is preliminary data.</text>
</comment>
<name>A0AAV7S8X2_PLEWA</name>
<accession>A0AAV7S8X2</accession>
<dbReference type="AlphaFoldDB" id="A0AAV7S8X2"/>
<organism evidence="2 3">
    <name type="scientific">Pleurodeles waltl</name>
    <name type="common">Iberian ribbed newt</name>
    <dbReference type="NCBI Taxonomy" id="8319"/>
    <lineage>
        <taxon>Eukaryota</taxon>
        <taxon>Metazoa</taxon>
        <taxon>Chordata</taxon>
        <taxon>Craniata</taxon>
        <taxon>Vertebrata</taxon>
        <taxon>Euteleostomi</taxon>
        <taxon>Amphibia</taxon>
        <taxon>Batrachia</taxon>
        <taxon>Caudata</taxon>
        <taxon>Salamandroidea</taxon>
        <taxon>Salamandridae</taxon>
        <taxon>Pleurodelinae</taxon>
        <taxon>Pleurodeles</taxon>
    </lineage>
</organism>
<evidence type="ECO:0000313" key="2">
    <source>
        <dbReference type="EMBL" id="KAJ1160607.1"/>
    </source>
</evidence>
<protein>
    <submittedName>
        <fullName evidence="2">Uncharacterized protein</fullName>
    </submittedName>
</protein>
<reference evidence="2" key="1">
    <citation type="journal article" date="2022" name="bioRxiv">
        <title>Sequencing and chromosome-scale assembly of the giantPleurodeles waltlgenome.</title>
        <authorList>
            <person name="Brown T."/>
            <person name="Elewa A."/>
            <person name="Iarovenko S."/>
            <person name="Subramanian E."/>
            <person name="Araus A.J."/>
            <person name="Petzold A."/>
            <person name="Susuki M."/>
            <person name="Suzuki K.-i.T."/>
            <person name="Hayashi T."/>
            <person name="Toyoda A."/>
            <person name="Oliveira C."/>
            <person name="Osipova E."/>
            <person name="Leigh N.D."/>
            <person name="Simon A."/>
            <person name="Yun M.H."/>
        </authorList>
    </citation>
    <scope>NUCLEOTIDE SEQUENCE</scope>
    <source>
        <strain evidence="2">20211129_DDA</strain>
        <tissue evidence="2">Liver</tissue>
    </source>
</reference>
<gene>
    <name evidence="2" type="ORF">NDU88_001103</name>
</gene>
<feature type="compositionally biased region" description="Basic and acidic residues" evidence="1">
    <location>
        <begin position="56"/>
        <end position="73"/>
    </location>
</feature>
<feature type="compositionally biased region" description="Basic and acidic residues" evidence="1">
    <location>
        <begin position="26"/>
        <end position="47"/>
    </location>
</feature>
<dbReference type="EMBL" id="JANPWB010000008">
    <property type="protein sequence ID" value="KAJ1160607.1"/>
    <property type="molecule type" value="Genomic_DNA"/>
</dbReference>
<evidence type="ECO:0000313" key="3">
    <source>
        <dbReference type="Proteomes" id="UP001066276"/>
    </source>
</evidence>
<proteinExistence type="predicted"/>
<dbReference type="Proteomes" id="UP001066276">
    <property type="component" value="Chromosome 4_2"/>
</dbReference>
<sequence length="138" mass="15499">MVFNPGYWNPPVPGDCSLLASVTVKDSSREGRVSAGEQSREEHEPGDTRGSQYAGRQERERAKETEKESDRPREKALILSVLCMRELQRSPSWFSLHEPTEACSLLLEVGRHHIPVGYRDCVGMLRGGSFLFYSEAST</sequence>
<feature type="region of interest" description="Disordered" evidence="1">
    <location>
        <begin position="23"/>
        <end position="73"/>
    </location>
</feature>